<dbReference type="HAMAP" id="MF_03028">
    <property type="entry name" value="Pescadillo"/>
    <property type="match status" value="1"/>
</dbReference>
<dbReference type="GO" id="GO:0030687">
    <property type="term" value="C:preribosome, large subunit precursor"/>
    <property type="evidence" value="ECO:0007669"/>
    <property type="project" value="UniProtKB-UniRule"/>
</dbReference>
<dbReference type="Pfam" id="PF06732">
    <property type="entry name" value="Pescadillo_N"/>
    <property type="match status" value="1"/>
</dbReference>
<evidence type="ECO:0000256" key="4">
    <source>
        <dbReference type="HAMAP-Rule" id="MF_03028"/>
    </source>
</evidence>
<feature type="region of interest" description="Disordered" evidence="5">
    <location>
        <begin position="311"/>
        <end position="332"/>
    </location>
</feature>
<organism evidence="7 8">
    <name type="scientific">Allomyces macrogynus (strain ATCC 38327)</name>
    <name type="common">Allomyces javanicus var. macrogynus</name>
    <dbReference type="NCBI Taxonomy" id="578462"/>
    <lineage>
        <taxon>Eukaryota</taxon>
        <taxon>Fungi</taxon>
        <taxon>Fungi incertae sedis</taxon>
        <taxon>Blastocladiomycota</taxon>
        <taxon>Blastocladiomycetes</taxon>
        <taxon>Blastocladiales</taxon>
        <taxon>Blastocladiaceae</taxon>
        <taxon>Allomyces</taxon>
    </lineage>
</organism>
<dbReference type="SMART" id="SM00292">
    <property type="entry name" value="BRCT"/>
    <property type="match status" value="1"/>
</dbReference>
<dbReference type="SUPFAM" id="SSF52113">
    <property type="entry name" value="BRCT domain"/>
    <property type="match status" value="1"/>
</dbReference>
<proteinExistence type="inferred from homology"/>
<feature type="compositionally biased region" description="Acidic residues" evidence="5">
    <location>
        <begin position="511"/>
        <end position="542"/>
    </location>
</feature>
<evidence type="ECO:0000256" key="1">
    <source>
        <dbReference type="ARBA" id="ARBA00022517"/>
    </source>
</evidence>
<dbReference type="CDD" id="cd17709">
    <property type="entry name" value="BRCT_pescadillo_like"/>
    <property type="match status" value="1"/>
</dbReference>
<dbReference type="InterPro" id="IPR001357">
    <property type="entry name" value="BRCT_dom"/>
</dbReference>
<keyword evidence="8" id="KW-1185">Reference proteome</keyword>
<dbReference type="GO" id="GO:0043021">
    <property type="term" value="F:ribonucleoprotein complex binding"/>
    <property type="evidence" value="ECO:0007669"/>
    <property type="project" value="UniProtKB-UniRule"/>
</dbReference>
<dbReference type="InterPro" id="IPR010613">
    <property type="entry name" value="PES"/>
</dbReference>
<reference evidence="8" key="2">
    <citation type="submission" date="2009-11" db="EMBL/GenBank/DDBJ databases">
        <title>The Genome Sequence of Allomyces macrogynus strain ATCC 38327.</title>
        <authorList>
            <consortium name="The Broad Institute Genome Sequencing Platform"/>
            <person name="Russ C."/>
            <person name="Cuomo C."/>
            <person name="Shea T."/>
            <person name="Young S.K."/>
            <person name="Zeng Q."/>
            <person name="Koehrsen M."/>
            <person name="Haas B."/>
            <person name="Borodovsky M."/>
            <person name="Guigo R."/>
            <person name="Alvarado L."/>
            <person name="Berlin A."/>
            <person name="Borenstein D."/>
            <person name="Chen Z."/>
            <person name="Engels R."/>
            <person name="Freedman E."/>
            <person name="Gellesch M."/>
            <person name="Goldberg J."/>
            <person name="Griggs A."/>
            <person name="Gujja S."/>
            <person name="Heiman D."/>
            <person name="Hepburn T."/>
            <person name="Howarth C."/>
            <person name="Jen D."/>
            <person name="Larson L."/>
            <person name="Lewis B."/>
            <person name="Mehta T."/>
            <person name="Park D."/>
            <person name="Pearson M."/>
            <person name="Roberts A."/>
            <person name="Saif S."/>
            <person name="Shenoy N."/>
            <person name="Sisk P."/>
            <person name="Stolte C."/>
            <person name="Sykes S."/>
            <person name="Walk T."/>
            <person name="White J."/>
            <person name="Yandava C."/>
            <person name="Burger G."/>
            <person name="Gray M.W."/>
            <person name="Holland P.W.H."/>
            <person name="King N."/>
            <person name="Lang F.B.F."/>
            <person name="Roger A.J."/>
            <person name="Ruiz-Trillo I."/>
            <person name="Lander E."/>
            <person name="Nusbaum C."/>
        </authorList>
    </citation>
    <scope>NUCLEOTIDE SEQUENCE [LARGE SCALE GENOMIC DNA]</scope>
    <source>
        <strain evidence="8">ATCC 38327</strain>
    </source>
</reference>
<dbReference type="GO" id="GO:0003723">
    <property type="term" value="F:RNA binding"/>
    <property type="evidence" value="ECO:0007669"/>
    <property type="project" value="TreeGrafter"/>
</dbReference>
<dbReference type="Gene3D" id="3.40.50.10190">
    <property type="entry name" value="BRCT domain"/>
    <property type="match status" value="1"/>
</dbReference>
<comment type="subunit">
    <text evidence="4">Component of the NOP7 complex, composed of ERB1, NOP7 and YTM1. Within the NOP7 complex ERB1 appears to interact directly with NOP7 and YTM1. The NOP7 complex also associates with the 66S pre-ribosome.</text>
</comment>
<feature type="region of interest" description="Disordered" evidence="5">
    <location>
        <begin position="620"/>
        <end position="645"/>
    </location>
</feature>
<dbReference type="STRING" id="578462.A0A0L0SSU0"/>
<dbReference type="GO" id="GO:0000463">
    <property type="term" value="P:maturation of LSU-rRNA from tricistronic rRNA transcript (SSU-rRNA, 5.8S rRNA, LSU-rRNA)"/>
    <property type="evidence" value="ECO:0007669"/>
    <property type="project" value="UniProtKB-UniRule"/>
</dbReference>
<feature type="domain" description="BRCT" evidence="6">
    <location>
        <begin position="370"/>
        <end position="459"/>
    </location>
</feature>
<keyword evidence="3 4" id="KW-0539">Nucleus</keyword>
<comment type="similarity">
    <text evidence="4">Belongs to the pescadillo family.</text>
</comment>
<keyword evidence="1 4" id="KW-0690">Ribosome biogenesis</keyword>
<dbReference type="PROSITE" id="PS50172">
    <property type="entry name" value="BRCT"/>
    <property type="match status" value="1"/>
</dbReference>
<feature type="region of interest" description="Disordered" evidence="5">
    <location>
        <begin position="511"/>
        <end position="577"/>
    </location>
</feature>
<evidence type="ECO:0000259" key="6">
    <source>
        <dbReference type="PROSITE" id="PS50172"/>
    </source>
</evidence>
<dbReference type="EMBL" id="GG745347">
    <property type="protein sequence ID" value="KNE65445.1"/>
    <property type="molecule type" value="Genomic_DNA"/>
</dbReference>
<evidence type="ECO:0000313" key="8">
    <source>
        <dbReference type="Proteomes" id="UP000054350"/>
    </source>
</evidence>
<dbReference type="GO" id="GO:0005654">
    <property type="term" value="C:nucleoplasm"/>
    <property type="evidence" value="ECO:0007669"/>
    <property type="project" value="UniProtKB-SubCell"/>
</dbReference>
<evidence type="ECO:0000256" key="2">
    <source>
        <dbReference type="ARBA" id="ARBA00022552"/>
    </source>
</evidence>
<comment type="function">
    <text evidence="4">Component of the NOP7 complex, which is required for maturation of the 25S and 5.8S ribosomal RNAs and formation of the 60S ribosome.</text>
</comment>
<evidence type="ECO:0000313" key="7">
    <source>
        <dbReference type="EMBL" id="KNE65445.1"/>
    </source>
</evidence>
<feature type="compositionally biased region" description="Low complexity" evidence="5">
    <location>
        <begin position="627"/>
        <end position="636"/>
    </location>
</feature>
<dbReference type="GO" id="GO:0070545">
    <property type="term" value="C:PeBoW complex"/>
    <property type="evidence" value="ECO:0007669"/>
    <property type="project" value="TreeGrafter"/>
</dbReference>
<protein>
    <recommendedName>
        <fullName evidence="4">Pescadillo homolog</fullName>
    </recommendedName>
    <alternativeName>
        <fullName evidence="4">Nucleolar protein 7 homolog</fullName>
    </alternativeName>
</protein>
<dbReference type="VEuPathDB" id="FungiDB:AMAG_11071"/>
<dbReference type="OMA" id="VFDCLNC"/>
<dbReference type="AlphaFoldDB" id="A0A0L0SSU0"/>
<dbReference type="PANTHER" id="PTHR12221:SF6">
    <property type="entry name" value="PESCADILLO HOMOLOG"/>
    <property type="match status" value="1"/>
</dbReference>
<dbReference type="PANTHER" id="PTHR12221">
    <property type="entry name" value="PESCADILLO - RELATED"/>
    <property type="match status" value="1"/>
</dbReference>
<comment type="subcellular location">
    <subcellularLocation>
        <location evidence="4">Nucleus</location>
        <location evidence="4">Nucleolus</location>
    </subcellularLocation>
    <subcellularLocation>
        <location evidence="4">Nucleus</location>
        <location evidence="4">Nucleoplasm</location>
    </subcellularLocation>
</comment>
<name>A0A0L0SSU0_ALLM3</name>
<dbReference type="Proteomes" id="UP000054350">
    <property type="component" value="Unassembled WGS sequence"/>
</dbReference>
<dbReference type="OrthoDB" id="10264910at2759"/>
<sequence length="645" mass="71444">MGKIKKKGTTGAVKNYISRRQALKKLQISLKDFRRLCILKGIYPREPANKKKVNKGSTAPTTWYYRKDIQYLLHEPLLAKFREWKIFARKMARLLTKRQWSTAEALEENKPVFTFDHLIRERYPTFTDALRDLDDALSMIFLFATMPSTNVLKKDLIESCQRKSAEFLHYVIQARCLRKTFISIKGIYYQVEIKGQPITWIVPHQFSQSVPTDVDFKVMHTFLQLYDTLLGFVMFRLYSELNLKYPPALDAAKDAGAAGLDALTLESAGDAKDAAPAAQAAATASAPKLTAEDKKRLKSLKSKIASIKDTSDDTDVTMDEASPSADDTEDPVAEDFDDAMDADGAVAGDDGDIHSKPLVTYSALSRTLSSKQSLFSNLVFYISREVPRSAVEFVLRAFGATVGWDAVLGAGSPVAADDARITHHLVDRPTLPESVASLPRRVLVQPQWVFDCVNAGKLLLVAGTEHGTGYAPGDSLPPHLSPFVDEASPLEYNPTLSDDEEVDAHEMVEEDAALADSDEEEEEDEDEDEDEADSDDDEDAMEVEEHKKAKKAAATPAATKKPTAAQKAKAKAAQEEDDRLAMAKLMMSNKDKKLFEAIKRTEQKKQDEIKNLKRKKAMISAAKSDKAAPAATATGTKKAKKARTQ</sequence>
<dbReference type="InterPro" id="IPR036420">
    <property type="entry name" value="BRCT_dom_sf"/>
</dbReference>
<dbReference type="GO" id="GO:0000466">
    <property type="term" value="P:maturation of 5.8S rRNA from tricistronic rRNA transcript (SSU-rRNA, 5.8S rRNA, LSU-rRNA)"/>
    <property type="evidence" value="ECO:0007669"/>
    <property type="project" value="UniProtKB-UniRule"/>
</dbReference>
<reference evidence="7 8" key="1">
    <citation type="submission" date="2009-11" db="EMBL/GenBank/DDBJ databases">
        <title>Annotation of Allomyces macrogynus ATCC 38327.</title>
        <authorList>
            <consortium name="The Broad Institute Genome Sequencing Platform"/>
            <person name="Russ C."/>
            <person name="Cuomo C."/>
            <person name="Burger G."/>
            <person name="Gray M.W."/>
            <person name="Holland P.W.H."/>
            <person name="King N."/>
            <person name="Lang F.B.F."/>
            <person name="Roger A.J."/>
            <person name="Ruiz-Trillo I."/>
            <person name="Young S.K."/>
            <person name="Zeng Q."/>
            <person name="Gargeya S."/>
            <person name="Fitzgerald M."/>
            <person name="Haas B."/>
            <person name="Abouelleil A."/>
            <person name="Alvarado L."/>
            <person name="Arachchi H.M."/>
            <person name="Berlin A."/>
            <person name="Chapman S.B."/>
            <person name="Gearin G."/>
            <person name="Goldberg J."/>
            <person name="Griggs A."/>
            <person name="Gujja S."/>
            <person name="Hansen M."/>
            <person name="Heiman D."/>
            <person name="Howarth C."/>
            <person name="Larimer J."/>
            <person name="Lui A."/>
            <person name="MacDonald P.J.P."/>
            <person name="McCowen C."/>
            <person name="Montmayeur A."/>
            <person name="Murphy C."/>
            <person name="Neiman D."/>
            <person name="Pearson M."/>
            <person name="Priest M."/>
            <person name="Roberts A."/>
            <person name="Saif S."/>
            <person name="Shea T."/>
            <person name="Sisk P."/>
            <person name="Stolte C."/>
            <person name="Sykes S."/>
            <person name="Wortman J."/>
            <person name="Nusbaum C."/>
            <person name="Birren B."/>
        </authorList>
    </citation>
    <scope>NUCLEOTIDE SEQUENCE [LARGE SCALE GENOMIC DNA]</scope>
    <source>
        <strain evidence="7 8">ATCC 38327</strain>
    </source>
</reference>
<evidence type="ECO:0000256" key="5">
    <source>
        <dbReference type="SAM" id="MobiDB-lite"/>
    </source>
</evidence>
<gene>
    <name evidence="4" type="primary">NOP7</name>
    <name evidence="7" type="ORF">AMAG_11071</name>
</gene>
<keyword evidence="2 4" id="KW-0698">rRNA processing</keyword>
<dbReference type="eggNOG" id="KOG2481">
    <property type="taxonomic scope" value="Eukaryota"/>
</dbReference>
<accession>A0A0L0SSU0</accession>
<evidence type="ECO:0000256" key="3">
    <source>
        <dbReference type="ARBA" id="ARBA00023242"/>
    </source>
</evidence>
<feature type="compositionally biased region" description="Low complexity" evidence="5">
    <location>
        <begin position="552"/>
        <end position="567"/>
    </location>
</feature>
<feature type="region of interest" description="Disordered" evidence="5">
    <location>
        <begin position="472"/>
        <end position="496"/>
    </location>
</feature>